<dbReference type="InterPro" id="IPR039425">
    <property type="entry name" value="RNA_pol_sigma-70-like"/>
</dbReference>
<evidence type="ECO:0000313" key="7">
    <source>
        <dbReference type="EMBL" id="QJB70283.1"/>
    </source>
</evidence>
<evidence type="ECO:0000259" key="5">
    <source>
        <dbReference type="Pfam" id="PF04542"/>
    </source>
</evidence>
<dbReference type="RefSeq" id="WP_168820549.1">
    <property type="nucleotide sequence ID" value="NZ_CP051217.1"/>
</dbReference>
<proteinExistence type="inferred from homology"/>
<dbReference type="NCBIfam" id="TIGR02937">
    <property type="entry name" value="sigma70-ECF"/>
    <property type="match status" value="1"/>
</dbReference>
<dbReference type="KEGG" id="phao:HF685_14195"/>
<organism evidence="7 8">
    <name type="scientific">Parasphingorhabdus halotolerans</name>
    <dbReference type="NCBI Taxonomy" id="2725558"/>
    <lineage>
        <taxon>Bacteria</taxon>
        <taxon>Pseudomonadati</taxon>
        <taxon>Pseudomonadota</taxon>
        <taxon>Alphaproteobacteria</taxon>
        <taxon>Sphingomonadales</taxon>
        <taxon>Sphingomonadaceae</taxon>
        <taxon>Parasphingorhabdus</taxon>
    </lineage>
</organism>
<dbReference type="InterPro" id="IPR013249">
    <property type="entry name" value="RNA_pol_sigma70_r4_t2"/>
</dbReference>
<evidence type="ECO:0000256" key="3">
    <source>
        <dbReference type="ARBA" id="ARBA00023082"/>
    </source>
</evidence>
<dbReference type="InterPro" id="IPR013325">
    <property type="entry name" value="RNA_pol_sigma_r2"/>
</dbReference>
<evidence type="ECO:0000259" key="6">
    <source>
        <dbReference type="Pfam" id="PF08281"/>
    </source>
</evidence>
<dbReference type="InterPro" id="IPR014284">
    <property type="entry name" value="RNA_pol_sigma-70_dom"/>
</dbReference>
<sequence length="195" mass="21569">MTEQQSLPSAEFKTELTKTIPHLRAFGRSLSGNPDLADDLVQDTLLKAWSARKRFVAGTSMKAWTFVILRNTYFSNMRRKKFTGNYDELAAERILSAPAPQQDPIHLADLQRGLMELSDDQREAIILVGAGGYSYEEAAEIANCAIGTMKSRVSRARTTLENILETGKFTGPDQSRNSTETALENIIGAVDRIAS</sequence>
<dbReference type="PANTHER" id="PTHR43133:SF25">
    <property type="entry name" value="RNA POLYMERASE SIGMA FACTOR RFAY-RELATED"/>
    <property type="match status" value="1"/>
</dbReference>
<dbReference type="GO" id="GO:0006352">
    <property type="term" value="P:DNA-templated transcription initiation"/>
    <property type="evidence" value="ECO:0007669"/>
    <property type="project" value="InterPro"/>
</dbReference>
<evidence type="ECO:0000313" key="8">
    <source>
        <dbReference type="Proteomes" id="UP000501600"/>
    </source>
</evidence>
<keyword evidence="3" id="KW-0731">Sigma factor</keyword>
<dbReference type="CDD" id="cd06171">
    <property type="entry name" value="Sigma70_r4"/>
    <property type="match status" value="1"/>
</dbReference>
<feature type="domain" description="RNA polymerase sigma factor 70 region 4 type 2" evidence="6">
    <location>
        <begin position="109"/>
        <end position="160"/>
    </location>
</feature>
<dbReference type="InterPro" id="IPR036388">
    <property type="entry name" value="WH-like_DNA-bd_sf"/>
</dbReference>
<dbReference type="PANTHER" id="PTHR43133">
    <property type="entry name" value="RNA POLYMERASE ECF-TYPE SIGMA FACTO"/>
    <property type="match status" value="1"/>
</dbReference>
<keyword evidence="8" id="KW-1185">Reference proteome</keyword>
<dbReference type="Gene3D" id="1.10.1740.10">
    <property type="match status" value="1"/>
</dbReference>
<comment type="similarity">
    <text evidence="1">Belongs to the sigma-70 factor family. ECF subfamily.</text>
</comment>
<protein>
    <submittedName>
        <fullName evidence="7">Sigma-70 family RNA polymerase sigma factor</fullName>
    </submittedName>
</protein>
<dbReference type="InterPro" id="IPR007627">
    <property type="entry name" value="RNA_pol_sigma70_r2"/>
</dbReference>
<keyword evidence="2" id="KW-0805">Transcription regulation</keyword>
<dbReference type="GO" id="GO:0003677">
    <property type="term" value="F:DNA binding"/>
    <property type="evidence" value="ECO:0007669"/>
    <property type="project" value="InterPro"/>
</dbReference>
<dbReference type="SUPFAM" id="SSF88659">
    <property type="entry name" value="Sigma3 and sigma4 domains of RNA polymerase sigma factors"/>
    <property type="match status" value="1"/>
</dbReference>
<gene>
    <name evidence="7" type="ORF">HF685_14195</name>
</gene>
<dbReference type="Gene3D" id="1.10.10.10">
    <property type="entry name" value="Winged helix-like DNA-binding domain superfamily/Winged helix DNA-binding domain"/>
    <property type="match status" value="1"/>
</dbReference>
<feature type="domain" description="RNA polymerase sigma-70 region 2" evidence="5">
    <location>
        <begin position="20"/>
        <end position="81"/>
    </location>
</feature>
<reference evidence="7 8" key="1">
    <citation type="submission" date="2020-04" db="EMBL/GenBank/DDBJ databases">
        <title>Genome sequence for Sphingorhabdus sp. strain M1.</title>
        <authorList>
            <person name="Park S.-J."/>
        </authorList>
    </citation>
    <scope>NUCLEOTIDE SEQUENCE [LARGE SCALE GENOMIC DNA]</scope>
    <source>
        <strain evidence="7 8">JK6</strain>
    </source>
</reference>
<evidence type="ECO:0000256" key="1">
    <source>
        <dbReference type="ARBA" id="ARBA00010641"/>
    </source>
</evidence>
<dbReference type="Pfam" id="PF04542">
    <property type="entry name" value="Sigma70_r2"/>
    <property type="match status" value="1"/>
</dbReference>
<dbReference type="GO" id="GO:0016987">
    <property type="term" value="F:sigma factor activity"/>
    <property type="evidence" value="ECO:0007669"/>
    <property type="project" value="UniProtKB-KW"/>
</dbReference>
<dbReference type="InterPro" id="IPR013324">
    <property type="entry name" value="RNA_pol_sigma_r3/r4-like"/>
</dbReference>
<evidence type="ECO:0000256" key="4">
    <source>
        <dbReference type="ARBA" id="ARBA00023163"/>
    </source>
</evidence>
<evidence type="ECO:0000256" key="2">
    <source>
        <dbReference type="ARBA" id="ARBA00023015"/>
    </source>
</evidence>
<name>A0A6H2DQM7_9SPHN</name>
<dbReference type="AlphaFoldDB" id="A0A6H2DQM7"/>
<dbReference type="Pfam" id="PF08281">
    <property type="entry name" value="Sigma70_r4_2"/>
    <property type="match status" value="1"/>
</dbReference>
<dbReference type="Proteomes" id="UP000501600">
    <property type="component" value="Chromosome"/>
</dbReference>
<accession>A0A6H2DQM7</accession>
<keyword evidence="4" id="KW-0804">Transcription</keyword>
<dbReference type="EMBL" id="CP051217">
    <property type="protein sequence ID" value="QJB70283.1"/>
    <property type="molecule type" value="Genomic_DNA"/>
</dbReference>
<dbReference type="SUPFAM" id="SSF88946">
    <property type="entry name" value="Sigma2 domain of RNA polymerase sigma factors"/>
    <property type="match status" value="1"/>
</dbReference>